<dbReference type="Proteomes" id="UP001165653">
    <property type="component" value="Unassembled WGS sequence"/>
</dbReference>
<keyword evidence="2" id="KW-0472">Membrane</keyword>
<reference evidence="3" key="1">
    <citation type="submission" date="2022-10" db="EMBL/GenBank/DDBJ databases">
        <title>Luteolibacter sp. GHJ8, whole genome shotgun sequencing project.</title>
        <authorList>
            <person name="Zhao G."/>
            <person name="Shen L."/>
        </authorList>
    </citation>
    <scope>NUCLEOTIDE SEQUENCE</scope>
    <source>
        <strain evidence="3">GHJ8</strain>
    </source>
</reference>
<keyword evidence="4" id="KW-1185">Reference proteome</keyword>
<evidence type="ECO:0000256" key="1">
    <source>
        <dbReference type="SAM" id="MobiDB-lite"/>
    </source>
</evidence>
<name>A0ABT3G670_9BACT</name>
<evidence type="ECO:0000313" key="3">
    <source>
        <dbReference type="EMBL" id="MCW1915322.1"/>
    </source>
</evidence>
<protein>
    <submittedName>
        <fullName evidence="3">Uncharacterized protein</fullName>
    </submittedName>
</protein>
<proteinExistence type="predicted"/>
<evidence type="ECO:0000313" key="4">
    <source>
        <dbReference type="Proteomes" id="UP001165653"/>
    </source>
</evidence>
<organism evidence="3 4">
    <name type="scientific">Luteolibacter rhizosphaerae</name>
    <dbReference type="NCBI Taxonomy" id="2989719"/>
    <lineage>
        <taxon>Bacteria</taxon>
        <taxon>Pseudomonadati</taxon>
        <taxon>Verrucomicrobiota</taxon>
        <taxon>Verrucomicrobiia</taxon>
        <taxon>Verrucomicrobiales</taxon>
        <taxon>Verrucomicrobiaceae</taxon>
        <taxon>Luteolibacter</taxon>
    </lineage>
</organism>
<feature type="region of interest" description="Disordered" evidence="1">
    <location>
        <begin position="65"/>
        <end position="87"/>
    </location>
</feature>
<dbReference type="EMBL" id="JAPDDR010000009">
    <property type="protein sequence ID" value="MCW1915322.1"/>
    <property type="molecule type" value="Genomic_DNA"/>
</dbReference>
<feature type="transmembrane region" description="Helical" evidence="2">
    <location>
        <begin position="41"/>
        <end position="59"/>
    </location>
</feature>
<keyword evidence="2" id="KW-0812">Transmembrane</keyword>
<comment type="caution">
    <text evidence="3">The sequence shown here is derived from an EMBL/GenBank/DDBJ whole genome shotgun (WGS) entry which is preliminary data.</text>
</comment>
<sequence>MNPSDEEIEALLARLSPAAPDPALMARLRAARPKRSRGKNIVYLALPFAAAAALAFALVPQEPAVASPAPELTHETGPAPEPAPLEPVGSLQHLMEVADLGVIQGEDEMPLRLIRTRWIDEIIYRPSDGGEPVAEGRVREEILPVSMPVY</sequence>
<dbReference type="RefSeq" id="WP_264514871.1">
    <property type="nucleotide sequence ID" value="NZ_JAPDDR010000009.1"/>
</dbReference>
<evidence type="ECO:0000256" key="2">
    <source>
        <dbReference type="SAM" id="Phobius"/>
    </source>
</evidence>
<accession>A0ABT3G670</accession>
<keyword evidence="2" id="KW-1133">Transmembrane helix</keyword>
<gene>
    <name evidence="3" type="ORF">OJ996_17180</name>
</gene>